<dbReference type="PANTHER" id="PTHR40067">
    <property type="entry name" value="UPF0297 PROTEIN YRZL"/>
    <property type="match status" value="1"/>
</dbReference>
<dbReference type="NCBIfam" id="NF003997">
    <property type="entry name" value="PRK05473.1"/>
    <property type="match status" value="1"/>
</dbReference>
<reference evidence="2 3" key="1">
    <citation type="submission" date="2013-02" db="EMBL/GenBank/DDBJ databases">
        <title>The Genome Sequence of Lactobacillus catenaformis F0143.</title>
        <authorList>
            <consortium name="The Broad Institute Genome Sequencing Platform"/>
            <person name="Earl A."/>
            <person name="Ward D."/>
            <person name="Feldgarden M."/>
            <person name="Gevers D."/>
            <person name="Izard J."/>
            <person name="Blanton J.M."/>
            <person name="Mathney J."/>
            <person name="Dewhirst F.E."/>
            <person name="Young S.K."/>
            <person name="Zeng Q."/>
            <person name="Gargeya S."/>
            <person name="Fitzgerald M."/>
            <person name="Haas B."/>
            <person name="Abouelleil A."/>
            <person name="Alvarado L."/>
            <person name="Arachchi H.M."/>
            <person name="Berlin A."/>
            <person name="Chapman S.B."/>
            <person name="Gearin G."/>
            <person name="Goldberg J."/>
            <person name="Griggs A."/>
            <person name="Gujja S."/>
            <person name="Hansen M."/>
            <person name="Heiman D."/>
            <person name="Howarth C."/>
            <person name="Larimer J."/>
            <person name="Lui A."/>
            <person name="MacDonald P.J.P."/>
            <person name="McCowen C."/>
            <person name="Montmayeur A."/>
            <person name="Murphy C."/>
            <person name="Neiman D."/>
            <person name="Pearson M."/>
            <person name="Priest M."/>
            <person name="Roberts A."/>
            <person name="Saif S."/>
            <person name="Shea T."/>
            <person name="Sisk P."/>
            <person name="Stolte C."/>
            <person name="Sykes S."/>
            <person name="Wortman J."/>
            <person name="Nusbaum C."/>
            <person name="Birren B."/>
        </authorList>
    </citation>
    <scope>NUCLEOTIDE SEQUENCE [LARGE SCALE GENOMIC DNA]</scope>
    <source>
        <strain evidence="2 3">OT 569</strain>
    </source>
</reference>
<proteinExistence type="inferred from homology"/>
<dbReference type="BioCyc" id="ECAT999415-HMP:GTTI-417-MONOMER"/>
<dbReference type="AlphaFoldDB" id="M2PNV4"/>
<dbReference type="EMBL" id="AGEJ01000008">
    <property type="protein sequence ID" value="EMD17254.1"/>
    <property type="molecule type" value="Genomic_DNA"/>
</dbReference>
<dbReference type="InterPro" id="IPR009309">
    <property type="entry name" value="IreB"/>
</dbReference>
<dbReference type="PATRIC" id="fig|999415.3.peg.402"/>
<organism evidence="2 3">
    <name type="scientific">Eggerthia catenaformis OT 569 = DSM 20559</name>
    <dbReference type="NCBI Taxonomy" id="999415"/>
    <lineage>
        <taxon>Bacteria</taxon>
        <taxon>Bacillati</taxon>
        <taxon>Bacillota</taxon>
        <taxon>Erysipelotrichia</taxon>
        <taxon>Erysipelotrichales</taxon>
        <taxon>Coprobacillaceae</taxon>
        <taxon>Eggerthia</taxon>
    </lineage>
</organism>
<dbReference type="OrthoDB" id="9796303at2"/>
<evidence type="ECO:0000256" key="1">
    <source>
        <dbReference type="ARBA" id="ARBA00010888"/>
    </source>
</evidence>
<dbReference type="Pfam" id="PF06135">
    <property type="entry name" value="IreB"/>
    <property type="match status" value="1"/>
</dbReference>
<sequence>MAKDFTQTRVFNSEDIRREVIHSNLNTVAQALNERGYNPVHQIAGYLISNDPAYISSHKGARSIIQQVDRDEIIEELVKSYLESK</sequence>
<dbReference type="Proteomes" id="UP000011758">
    <property type="component" value="Unassembled WGS sequence"/>
</dbReference>
<comment type="similarity">
    <text evidence="1">Belongs to the UPF0297 family.</text>
</comment>
<dbReference type="eggNOG" id="COG4472">
    <property type="taxonomic scope" value="Bacteria"/>
</dbReference>
<gene>
    <name evidence="2" type="ORF">HMPREF9943_00407</name>
</gene>
<keyword evidence="3" id="KW-1185">Reference proteome</keyword>
<dbReference type="RefSeq" id="WP_004801595.1">
    <property type="nucleotide sequence ID" value="NZ_AUGJ01000016.1"/>
</dbReference>
<evidence type="ECO:0000313" key="3">
    <source>
        <dbReference type="Proteomes" id="UP000011758"/>
    </source>
</evidence>
<dbReference type="PANTHER" id="PTHR40067:SF1">
    <property type="entry name" value="UPF0297 PROTEIN YRZL"/>
    <property type="match status" value="1"/>
</dbReference>
<dbReference type="STRING" id="999415.HMPREF9943_00407"/>
<protein>
    <submittedName>
        <fullName evidence="2">Uncharacterized protein</fullName>
    </submittedName>
</protein>
<name>M2PNV4_9FIRM</name>
<accession>M2PNV4</accession>
<evidence type="ECO:0000313" key="2">
    <source>
        <dbReference type="EMBL" id="EMD17254.1"/>
    </source>
</evidence>
<comment type="caution">
    <text evidence="2">The sequence shown here is derived from an EMBL/GenBank/DDBJ whole genome shotgun (WGS) entry which is preliminary data.</text>
</comment>